<dbReference type="Pfam" id="PF12680">
    <property type="entry name" value="SnoaL_2"/>
    <property type="match status" value="1"/>
</dbReference>
<dbReference type="Proteomes" id="UP001165124">
    <property type="component" value="Unassembled WGS sequence"/>
</dbReference>
<proteinExistence type="predicted"/>
<evidence type="ECO:0000313" key="2">
    <source>
        <dbReference type="EMBL" id="GLW65137.1"/>
    </source>
</evidence>
<organism evidence="2 3">
    <name type="scientific">Actinomadura rubrobrunea</name>
    <dbReference type="NCBI Taxonomy" id="115335"/>
    <lineage>
        <taxon>Bacteria</taxon>
        <taxon>Bacillati</taxon>
        <taxon>Actinomycetota</taxon>
        <taxon>Actinomycetes</taxon>
        <taxon>Streptosporangiales</taxon>
        <taxon>Thermomonosporaceae</taxon>
        <taxon>Actinomadura</taxon>
    </lineage>
</organism>
<sequence length="137" mass="15040">MHPFRAAVERGDVDALPRLLAEDVVFLSPVAFTPYTGRAMVGAILRGVARVLDDLRYVREMADPSGRDHALMFTARIGAREVHGCDFLRTNDAGLIEELCVMVRPMTGMRALADAMAAQFDAIEREALADGRARPAR</sequence>
<evidence type="ECO:0000259" key="1">
    <source>
        <dbReference type="Pfam" id="PF12680"/>
    </source>
</evidence>
<dbReference type="InterPro" id="IPR032710">
    <property type="entry name" value="NTF2-like_dom_sf"/>
</dbReference>
<dbReference type="RefSeq" id="WP_067915290.1">
    <property type="nucleotide sequence ID" value="NZ_BSRZ01000007.1"/>
</dbReference>
<feature type="domain" description="SnoaL-like" evidence="1">
    <location>
        <begin position="4"/>
        <end position="97"/>
    </location>
</feature>
<dbReference type="InterPro" id="IPR037401">
    <property type="entry name" value="SnoaL-like"/>
</dbReference>
<accession>A0A9W6PWR5</accession>
<protein>
    <submittedName>
        <fullName evidence="2">Membrane protein</fullName>
    </submittedName>
</protein>
<comment type="caution">
    <text evidence="2">The sequence shown here is derived from an EMBL/GenBank/DDBJ whole genome shotgun (WGS) entry which is preliminary data.</text>
</comment>
<name>A0A9W6PWR5_9ACTN</name>
<keyword evidence="3" id="KW-1185">Reference proteome</keyword>
<reference evidence="2" key="1">
    <citation type="submission" date="2023-02" db="EMBL/GenBank/DDBJ databases">
        <title>Actinomadura rubrobrunea NBRC 14622.</title>
        <authorList>
            <person name="Ichikawa N."/>
            <person name="Sato H."/>
            <person name="Tonouchi N."/>
        </authorList>
    </citation>
    <scope>NUCLEOTIDE SEQUENCE</scope>
    <source>
        <strain evidence="2">NBRC 14622</strain>
    </source>
</reference>
<dbReference type="Gene3D" id="3.10.450.50">
    <property type="match status" value="1"/>
</dbReference>
<gene>
    <name evidence="2" type="ORF">Arub01_33810</name>
</gene>
<dbReference type="EMBL" id="BSRZ01000007">
    <property type="protein sequence ID" value="GLW65137.1"/>
    <property type="molecule type" value="Genomic_DNA"/>
</dbReference>
<dbReference type="SUPFAM" id="SSF54427">
    <property type="entry name" value="NTF2-like"/>
    <property type="match status" value="1"/>
</dbReference>
<evidence type="ECO:0000313" key="3">
    <source>
        <dbReference type="Proteomes" id="UP001165124"/>
    </source>
</evidence>
<dbReference type="AlphaFoldDB" id="A0A9W6PWR5"/>